<dbReference type="Proteomes" id="UP000198521">
    <property type="component" value="Unassembled WGS sequence"/>
</dbReference>
<dbReference type="InterPro" id="IPR018392">
    <property type="entry name" value="LysM"/>
</dbReference>
<dbReference type="RefSeq" id="WP_091409952.1">
    <property type="nucleotide sequence ID" value="NZ_FOAB01000005.1"/>
</dbReference>
<dbReference type="InterPro" id="IPR045361">
    <property type="entry name" value="CIS_tube_prot_N"/>
</dbReference>
<keyword evidence="3" id="KW-1185">Reference proteome</keyword>
<protein>
    <recommendedName>
        <fullName evidence="1">LysM domain-containing protein</fullName>
    </recommendedName>
</protein>
<dbReference type="PROSITE" id="PS51782">
    <property type="entry name" value="LYSM"/>
    <property type="match status" value="1"/>
</dbReference>
<gene>
    <name evidence="2" type="ORF">SAMN04487910_2982</name>
</gene>
<name>A0A1H7S330_AQUAM</name>
<organism evidence="2 3">
    <name type="scientific">Aquimarina amphilecti</name>
    <dbReference type="NCBI Taxonomy" id="1038014"/>
    <lineage>
        <taxon>Bacteria</taxon>
        <taxon>Pseudomonadati</taxon>
        <taxon>Bacteroidota</taxon>
        <taxon>Flavobacteriia</taxon>
        <taxon>Flavobacteriales</taxon>
        <taxon>Flavobacteriaceae</taxon>
        <taxon>Aquimarina</taxon>
    </lineage>
</organism>
<dbReference type="STRING" id="1038014.SAMN04487910_2982"/>
<dbReference type="AlphaFoldDB" id="A0A1H7S330"/>
<dbReference type="OrthoDB" id="9815939at2"/>
<evidence type="ECO:0000259" key="1">
    <source>
        <dbReference type="PROSITE" id="PS51782"/>
    </source>
</evidence>
<sequence length="238" mass="27189">MALLSELSFKLQKLTILSFDNEERTEGKKELEVMFNPESVRRSFVNKFTDKASNPQNESSTKFMYSGSSTVSMSLIFDGTDVDQYGAEIALRLLRGTQKSVAERIDNFRKDITEIKGKIHEPRYLVLSWGKTLKFNCRLSSLDINYTLFERNGDPLRAELNVSFIGDDTPKAQLAKLNLQSPDLTHYRMVKAGDQLPLMCQEIYGSPMYYPLVASANKLMDFRNLTPGQEIYFPPIEK</sequence>
<evidence type="ECO:0000313" key="2">
    <source>
        <dbReference type="EMBL" id="SEL67010.1"/>
    </source>
</evidence>
<proteinExistence type="predicted"/>
<dbReference type="EMBL" id="FOAB01000005">
    <property type="protein sequence ID" value="SEL67010.1"/>
    <property type="molecule type" value="Genomic_DNA"/>
</dbReference>
<reference evidence="2 3" key="1">
    <citation type="submission" date="2016-10" db="EMBL/GenBank/DDBJ databases">
        <authorList>
            <person name="de Groot N.N."/>
        </authorList>
    </citation>
    <scope>NUCLEOTIDE SEQUENCE [LARGE SCALE GENOMIC DNA]</scope>
    <source>
        <strain evidence="2 3">DSM 25232</strain>
    </source>
</reference>
<feature type="domain" description="LysM" evidence="1">
    <location>
        <begin position="186"/>
        <end position="233"/>
    </location>
</feature>
<evidence type="ECO:0000313" key="3">
    <source>
        <dbReference type="Proteomes" id="UP000198521"/>
    </source>
</evidence>
<accession>A0A1H7S330</accession>
<dbReference type="Pfam" id="PF19266">
    <property type="entry name" value="CIS_tube"/>
    <property type="match status" value="1"/>
</dbReference>